<dbReference type="STRING" id="153721.MYP_425"/>
<dbReference type="Pfam" id="PF25583">
    <property type="entry name" value="WCX"/>
    <property type="match status" value="1"/>
</dbReference>
<dbReference type="RefSeq" id="WP_045457724.1">
    <property type="nucleotide sequence ID" value="NZ_BBLT01000001.1"/>
</dbReference>
<reference evidence="3 4" key="1">
    <citation type="submission" date="2014-09" db="EMBL/GenBank/DDBJ databases">
        <title>Sporocytophaga myxococcoides PG-01 genome sequencing.</title>
        <authorList>
            <person name="Liu L."/>
            <person name="Gao P.J."/>
            <person name="Chen G.J."/>
            <person name="Wang L.S."/>
        </authorList>
    </citation>
    <scope>NUCLEOTIDE SEQUENCE [LARGE SCALE GENOMIC DNA]</scope>
    <source>
        <strain evidence="3 4">PG-01</strain>
    </source>
</reference>
<evidence type="ECO:0000313" key="3">
    <source>
        <dbReference type="EMBL" id="GAL83199.1"/>
    </source>
</evidence>
<evidence type="ECO:0000313" key="4">
    <source>
        <dbReference type="Proteomes" id="UP000030185"/>
    </source>
</evidence>
<sequence length="337" mass="39214">MAGSKNQISRYQVIDECLSGKKKYWTKNELIQRIDERVDIKISARTLDNDIHNMRYNAQLKFEAPIEFCKDHNGYHYTEPNYSIYRIPLNEAHLKAFEFATAVLGQFKNFGILNEFAGAVDKVVKVVNNLKNKNFDISDTIVDFEKAPYYKGADHLETLIDCIKDKRVVEIVYKKFNSKTEKKHIIHPYLLKEYANRWYLLGLGESRKEVITLGLDRIVSISNHEGLIKFSMLKDFSAEDYFKNTIGITYSKGPVEDVILSFSLNQAEYLKTQYLHSSQKIIKQDDKEFIIKLNLVPNYELVSKILSYGKDVKVLAPESLRKQVGEVLKEAYAYYWE</sequence>
<evidence type="ECO:0000259" key="2">
    <source>
        <dbReference type="Pfam" id="PF25583"/>
    </source>
</evidence>
<dbReference type="eggNOG" id="COG2378">
    <property type="taxonomic scope" value="Bacteria"/>
</dbReference>
<name>A0A098L9V0_9BACT</name>
<gene>
    <name evidence="3" type="ORF">MYP_425</name>
</gene>
<proteinExistence type="predicted"/>
<dbReference type="PANTHER" id="PTHR34580:SF9">
    <property type="entry name" value="SLL5097 PROTEIN"/>
    <property type="match status" value="1"/>
</dbReference>
<dbReference type="Pfam" id="PF13280">
    <property type="entry name" value="WYL"/>
    <property type="match status" value="1"/>
</dbReference>
<dbReference type="InterPro" id="IPR026881">
    <property type="entry name" value="WYL_dom"/>
</dbReference>
<dbReference type="AlphaFoldDB" id="A0A098L9V0"/>
<dbReference type="EMBL" id="BBLT01000001">
    <property type="protein sequence ID" value="GAL83199.1"/>
    <property type="molecule type" value="Genomic_DNA"/>
</dbReference>
<dbReference type="Proteomes" id="UP000030185">
    <property type="component" value="Unassembled WGS sequence"/>
</dbReference>
<dbReference type="InterPro" id="IPR051534">
    <property type="entry name" value="CBASS_pafABC_assoc_protein"/>
</dbReference>
<dbReference type="OrthoDB" id="43316at2"/>
<evidence type="ECO:0000259" key="1">
    <source>
        <dbReference type="Pfam" id="PF13280"/>
    </source>
</evidence>
<accession>A0A098L9V0</accession>
<dbReference type="InterPro" id="IPR057727">
    <property type="entry name" value="WCX_dom"/>
</dbReference>
<dbReference type="PANTHER" id="PTHR34580">
    <property type="match status" value="1"/>
</dbReference>
<keyword evidence="4" id="KW-1185">Reference proteome</keyword>
<comment type="caution">
    <text evidence="3">The sequence shown here is derived from an EMBL/GenBank/DDBJ whole genome shotgun (WGS) entry which is preliminary data.</text>
</comment>
<feature type="domain" description="WCX" evidence="2">
    <location>
        <begin position="255"/>
        <end position="331"/>
    </location>
</feature>
<organism evidence="3 4">
    <name type="scientific">Sporocytophaga myxococcoides</name>
    <dbReference type="NCBI Taxonomy" id="153721"/>
    <lineage>
        <taxon>Bacteria</taxon>
        <taxon>Pseudomonadati</taxon>
        <taxon>Bacteroidota</taxon>
        <taxon>Cytophagia</taxon>
        <taxon>Cytophagales</taxon>
        <taxon>Cytophagaceae</taxon>
        <taxon>Sporocytophaga</taxon>
    </lineage>
</organism>
<protein>
    <submittedName>
        <fullName evidence="3">Uncharacterized protein</fullName>
    </submittedName>
</protein>
<dbReference type="PROSITE" id="PS52050">
    <property type="entry name" value="WYL"/>
    <property type="match status" value="1"/>
</dbReference>
<feature type="domain" description="WYL" evidence="1">
    <location>
        <begin position="154"/>
        <end position="221"/>
    </location>
</feature>